<accession>A0A4Q8ALZ2</accession>
<comment type="caution">
    <text evidence="1">The sequence shown here is derived from an EMBL/GenBank/DDBJ whole genome shotgun (WGS) entry which is preliminary data.</text>
</comment>
<dbReference type="Gene3D" id="3.40.50.150">
    <property type="entry name" value="Vaccinia Virus protein VP39"/>
    <property type="match status" value="1"/>
</dbReference>
<keyword evidence="2" id="KW-1185">Reference proteome</keyword>
<dbReference type="SUPFAM" id="SSF53335">
    <property type="entry name" value="S-adenosyl-L-methionine-dependent methyltransferases"/>
    <property type="match status" value="1"/>
</dbReference>
<reference evidence="1 2" key="1">
    <citation type="submission" date="2019-02" db="EMBL/GenBank/DDBJ databases">
        <title>Sequencing the genomes of 1000 actinobacteria strains.</title>
        <authorList>
            <person name="Klenk H.-P."/>
        </authorList>
    </citation>
    <scope>NUCLEOTIDE SEQUENCE [LARGE SCALE GENOMIC DNA]</scope>
    <source>
        <strain evidence="1 2">DSM 18319</strain>
    </source>
</reference>
<gene>
    <name evidence="1" type="ORF">EV379_1220</name>
</gene>
<dbReference type="GO" id="GO:0008168">
    <property type="term" value="F:methyltransferase activity"/>
    <property type="evidence" value="ECO:0007669"/>
    <property type="project" value="UniProtKB-KW"/>
</dbReference>
<dbReference type="OrthoDB" id="3476156at2"/>
<evidence type="ECO:0000313" key="2">
    <source>
        <dbReference type="Proteomes" id="UP000291483"/>
    </source>
</evidence>
<dbReference type="Proteomes" id="UP000291483">
    <property type="component" value="Unassembled WGS sequence"/>
</dbReference>
<dbReference type="EMBL" id="SHLC01000001">
    <property type="protein sequence ID" value="RZU64909.1"/>
    <property type="molecule type" value="Genomic_DNA"/>
</dbReference>
<dbReference type="AlphaFoldDB" id="A0A4Q8ALZ2"/>
<organism evidence="1 2">
    <name type="scientific">Microterricola gilva</name>
    <dbReference type="NCBI Taxonomy" id="393267"/>
    <lineage>
        <taxon>Bacteria</taxon>
        <taxon>Bacillati</taxon>
        <taxon>Actinomycetota</taxon>
        <taxon>Actinomycetes</taxon>
        <taxon>Micrococcales</taxon>
        <taxon>Microbacteriaceae</taxon>
        <taxon>Microterricola</taxon>
    </lineage>
</organism>
<evidence type="ECO:0000313" key="1">
    <source>
        <dbReference type="EMBL" id="RZU64909.1"/>
    </source>
</evidence>
<dbReference type="InterPro" id="IPR029063">
    <property type="entry name" value="SAM-dependent_MTases_sf"/>
</dbReference>
<keyword evidence="1" id="KW-0489">Methyltransferase</keyword>
<keyword evidence="1" id="KW-0808">Transferase</keyword>
<proteinExistence type="predicted"/>
<dbReference type="GO" id="GO:0032259">
    <property type="term" value="P:methylation"/>
    <property type="evidence" value="ECO:0007669"/>
    <property type="project" value="UniProtKB-KW"/>
</dbReference>
<protein>
    <submittedName>
        <fullName evidence="1">DNA (Cytosine-5)-methyltransferase 1</fullName>
    </submittedName>
</protein>
<sequence>MTKPRILDLFCCAGGAGTGYARAGFDVYGVDIAPQPNYPFPFYQGDAIGLLAMLVAGGAVRFGDELLSLADFAAAHASPPCQRFTAYRRRGAGVGSGYLNLIPEAREGLIASGLPYVIENVPGAPLEDPVMYCGSSFHLDVRRHRNFESNVTLVAPPCDHSWQTPRFPPATNRANLRSTVEVGVWRIPLDTQRKAMGIDWMELRELSEAIPPAYTEHIGRQLIQQLATVPA</sequence>
<name>A0A4Q8ALZ2_9MICO</name>